<dbReference type="AlphaFoldDB" id="A0A9X2MGY8"/>
<feature type="transmembrane region" description="Helical" evidence="6">
    <location>
        <begin position="131"/>
        <end position="152"/>
    </location>
</feature>
<feature type="transmembrane region" description="Helical" evidence="6">
    <location>
        <begin position="67"/>
        <end position="86"/>
    </location>
</feature>
<keyword evidence="5 6" id="KW-0472">Membrane</keyword>
<evidence type="ECO:0000256" key="3">
    <source>
        <dbReference type="ARBA" id="ARBA00022692"/>
    </source>
</evidence>
<dbReference type="GO" id="GO:0016020">
    <property type="term" value="C:membrane"/>
    <property type="evidence" value="ECO:0007669"/>
    <property type="project" value="UniProtKB-SubCell"/>
</dbReference>
<proteinExistence type="inferred from homology"/>
<organism evidence="7 8">
    <name type="scientific">Anaerosalibacter massiliensis</name>
    <dbReference type="NCBI Taxonomy" id="1347392"/>
    <lineage>
        <taxon>Bacteria</taxon>
        <taxon>Bacillati</taxon>
        <taxon>Bacillota</taxon>
        <taxon>Tissierellia</taxon>
        <taxon>Tissierellales</taxon>
        <taxon>Sporanaerobacteraceae</taxon>
        <taxon>Anaerosalibacter</taxon>
    </lineage>
</organism>
<protein>
    <recommendedName>
        <fullName evidence="6">GDT1 family protein</fullName>
    </recommendedName>
</protein>
<dbReference type="GO" id="GO:0046873">
    <property type="term" value="F:metal ion transmembrane transporter activity"/>
    <property type="evidence" value="ECO:0007669"/>
    <property type="project" value="InterPro"/>
</dbReference>
<evidence type="ECO:0000256" key="1">
    <source>
        <dbReference type="ARBA" id="ARBA00004141"/>
    </source>
</evidence>
<dbReference type="PANTHER" id="PTHR12608:SF1">
    <property type="entry name" value="TRANSMEMBRANE PROTEIN 165"/>
    <property type="match status" value="1"/>
</dbReference>
<dbReference type="Proteomes" id="UP001142078">
    <property type="component" value="Unassembled WGS sequence"/>
</dbReference>
<feature type="transmembrane region" description="Helical" evidence="6">
    <location>
        <begin position="37"/>
        <end position="55"/>
    </location>
</feature>
<keyword evidence="4 6" id="KW-1133">Transmembrane helix</keyword>
<feature type="transmembrane region" description="Helical" evidence="6">
    <location>
        <begin position="196"/>
        <end position="217"/>
    </location>
</feature>
<evidence type="ECO:0000256" key="2">
    <source>
        <dbReference type="ARBA" id="ARBA00009190"/>
    </source>
</evidence>
<reference evidence="7" key="1">
    <citation type="submission" date="2022-07" db="EMBL/GenBank/DDBJ databases">
        <title>Enhanced cultured diversity of the mouse gut microbiota enables custom-made synthetic communities.</title>
        <authorList>
            <person name="Afrizal A."/>
        </authorList>
    </citation>
    <scope>NUCLEOTIDE SEQUENCE</scope>
    <source>
        <strain evidence="7">DSM 29482</strain>
    </source>
</reference>
<dbReference type="RefSeq" id="WP_050069758.1">
    <property type="nucleotide sequence ID" value="NZ_CABKTM010000020.1"/>
</dbReference>
<evidence type="ECO:0000313" key="8">
    <source>
        <dbReference type="Proteomes" id="UP001142078"/>
    </source>
</evidence>
<evidence type="ECO:0000256" key="5">
    <source>
        <dbReference type="ARBA" id="ARBA00023136"/>
    </source>
</evidence>
<gene>
    <name evidence="7" type="ORF">NSA23_06985</name>
</gene>
<sequence>MLKELLRAFFLIFIAEMGDKTQIIAMTFATQYKVKEVLFGVLIGVFLNHGIAIILGKYLSKVVPLDLVQIMAGVLFVIFGILALRVEEEEESGYSKRNFSPIITVALAFFIGELGDKTQLTAMTLAAEGNYPIFILFGTTLGMLGTSGLGIFVGSRIGEKIPDILIKIISSSVFLIFGTLKLFQVLPKEYLTDLNIITYFVILSAIIFISIKKLIYLRKSGQKSAMREVAATLYTQTKELKKAVDDICLGEETCGMCMGEKCIIGFTKEILEKAKKEECYYLDGDVDFNKFINKSFNIDKVIEALILIIDDYLKYGIETDERFVVNKTRRALELIIFNKDIPFNGDVHSYIENIEKENKGIGDIIRKRVLND</sequence>
<evidence type="ECO:0000256" key="4">
    <source>
        <dbReference type="ARBA" id="ARBA00022989"/>
    </source>
</evidence>
<feature type="transmembrane region" description="Helical" evidence="6">
    <location>
        <begin position="98"/>
        <end position="115"/>
    </location>
</feature>
<dbReference type="Pfam" id="PF01169">
    <property type="entry name" value="GDT1"/>
    <property type="match status" value="2"/>
</dbReference>
<feature type="transmembrane region" description="Helical" evidence="6">
    <location>
        <begin position="164"/>
        <end position="184"/>
    </location>
</feature>
<accession>A0A9X2MGY8</accession>
<evidence type="ECO:0000313" key="7">
    <source>
        <dbReference type="EMBL" id="MCR2043863.1"/>
    </source>
</evidence>
<keyword evidence="3 6" id="KW-0812">Transmembrane</keyword>
<evidence type="ECO:0000256" key="6">
    <source>
        <dbReference type="RuleBase" id="RU365102"/>
    </source>
</evidence>
<comment type="similarity">
    <text evidence="2 6">Belongs to the GDT1 family.</text>
</comment>
<dbReference type="PANTHER" id="PTHR12608">
    <property type="entry name" value="TRANSMEMBRANE PROTEIN HTP-1 RELATED"/>
    <property type="match status" value="1"/>
</dbReference>
<comment type="caution">
    <text evidence="7">The sequence shown here is derived from an EMBL/GenBank/DDBJ whole genome shotgun (WGS) entry which is preliminary data.</text>
</comment>
<name>A0A9X2MGY8_9FIRM</name>
<dbReference type="InterPro" id="IPR001727">
    <property type="entry name" value="GDT1-like"/>
</dbReference>
<keyword evidence="8" id="KW-1185">Reference proteome</keyword>
<dbReference type="EMBL" id="JANJZL010000003">
    <property type="protein sequence ID" value="MCR2043863.1"/>
    <property type="molecule type" value="Genomic_DNA"/>
</dbReference>
<dbReference type="OrthoDB" id="9801356at2"/>
<comment type="subcellular location">
    <subcellularLocation>
        <location evidence="1 6">Membrane</location>
        <topology evidence="1 6">Multi-pass membrane protein</topology>
    </subcellularLocation>
</comment>